<keyword evidence="1" id="KW-0560">Oxidoreductase</keyword>
<dbReference type="AlphaFoldDB" id="A0AA41Q3Y6"/>
<feature type="domain" description="NADP-dependent oxidoreductase" evidence="2">
    <location>
        <begin position="16"/>
        <end position="297"/>
    </location>
</feature>
<dbReference type="PANTHER" id="PTHR43364:SF4">
    <property type="entry name" value="NAD(P)-LINKED OXIDOREDUCTASE SUPERFAMILY PROTEIN"/>
    <property type="match status" value="1"/>
</dbReference>
<protein>
    <submittedName>
        <fullName evidence="3">Aldo/keto reductase</fullName>
    </submittedName>
</protein>
<dbReference type="Gene3D" id="3.20.20.100">
    <property type="entry name" value="NADP-dependent oxidoreductase domain"/>
    <property type="match status" value="1"/>
</dbReference>
<dbReference type="SUPFAM" id="SSF51430">
    <property type="entry name" value="NAD(P)-linked oxidoreductase"/>
    <property type="match status" value="1"/>
</dbReference>
<dbReference type="PRINTS" id="PR00069">
    <property type="entry name" value="ALDKETRDTASE"/>
</dbReference>
<dbReference type="InterPro" id="IPR050523">
    <property type="entry name" value="AKR_Detox_Biosynth"/>
</dbReference>
<dbReference type="FunFam" id="3.20.20.100:FF:000004">
    <property type="entry name" value="Oxidoreductase, aldo/keto reductase"/>
    <property type="match status" value="1"/>
</dbReference>
<dbReference type="RefSeq" id="WP_235055762.1">
    <property type="nucleotide sequence ID" value="NZ_JAKFHA010000021.1"/>
</dbReference>
<dbReference type="EMBL" id="JAKFHA010000021">
    <property type="protein sequence ID" value="MCF2531093.1"/>
    <property type="molecule type" value="Genomic_DNA"/>
</dbReference>
<evidence type="ECO:0000313" key="3">
    <source>
        <dbReference type="EMBL" id="MCF2531093.1"/>
    </source>
</evidence>
<evidence type="ECO:0000259" key="2">
    <source>
        <dbReference type="Pfam" id="PF00248"/>
    </source>
</evidence>
<dbReference type="GO" id="GO:0005829">
    <property type="term" value="C:cytosol"/>
    <property type="evidence" value="ECO:0007669"/>
    <property type="project" value="TreeGrafter"/>
</dbReference>
<proteinExistence type="predicted"/>
<keyword evidence="4" id="KW-1185">Reference proteome</keyword>
<organism evidence="3 4">
    <name type="scientific">Yinghuangia soli</name>
    <dbReference type="NCBI Taxonomy" id="2908204"/>
    <lineage>
        <taxon>Bacteria</taxon>
        <taxon>Bacillati</taxon>
        <taxon>Actinomycetota</taxon>
        <taxon>Actinomycetes</taxon>
        <taxon>Kitasatosporales</taxon>
        <taxon>Streptomycetaceae</taxon>
        <taxon>Yinghuangia</taxon>
    </lineage>
</organism>
<name>A0AA41Q3Y6_9ACTN</name>
<dbReference type="InterPro" id="IPR020471">
    <property type="entry name" value="AKR"/>
</dbReference>
<reference evidence="3" key="1">
    <citation type="submission" date="2022-01" db="EMBL/GenBank/DDBJ databases">
        <title>Genome-Based Taxonomic Classification of the Phylum Actinobacteria.</title>
        <authorList>
            <person name="Gao Y."/>
        </authorList>
    </citation>
    <scope>NUCLEOTIDE SEQUENCE</scope>
    <source>
        <strain evidence="3">KLBMP 8922</strain>
    </source>
</reference>
<evidence type="ECO:0000313" key="4">
    <source>
        <dbReference type="Proteomes" id="UP001165378"/>
    </source>
</evidence>
<dbReference type="InterPro" id="IPR023210">
    <property type="entry name" value="NADP_OxRdtase_dom"/>
</dbReference>
<accession>A0AA41Q3Y6</accession>
<gene>
    <name evidence="3" type="ORF">LZ495_28295</name>
</gene>
<dbReference type="GO" id="GO:0016491">
    <property type="term" value="F:oxidoreductase activity"/>
    <property type="evidence" value="ECO:0007669"/>
    <property type="project" value="UniProtKB-KW"/>
</dbReference>
<dbReference type="InterPro" id="IPR036812">
    <property type="entry name" value="NAD(P)_OxRdtase_dom_sf"/>
</dbReference>
<dbReference type="Proteomes" id="UP001165378">
    <property type="component" value="Unassembled WGS sequence"/>
</dbReference>
<dbReference type="Pfam" id="PF00248">
    <property type="entry name" value="Aldo_ket_red"/>
    <property type="match status" value="1"/>
</dbReference>
<sequence>MQSSAIGRSGLKVSALGLGCNNFGMKIDQAAAEGVVNAAIDAGVTLFDTADIYAKGQSEEILGAALGSRRDSVVIASKFGAPMAPGPYGGGSSRRHIVRACEASLSRLGTDYIDLYYQHYADPDTPVEETLRALDDLVRAGKVRYVATSNVGGWQLADAVHTARSLGTAGFTAVQVEWNLLARDVERDLVPAAEHFGVGVIPYFPLASGLLTGKYRSGAEFPEGSRLAALPYFAGVATESNLAAVERLRSLADKSGRTMAGLALSWLAAQPSVPSVLVGATSAEQVAANAAALEALPVDLLADITAAVDEA</sequence>
<dbReference type="PANTHER" id="PTHR43364">
    <property type="entry name" value="NADH-SPECIFIC METHYLGLYOXAL REDUCTASE-RELATED"/>
    <property type="match status" value="1"/>
</dbReference>
<evidence type="ECO:0000256" key="1">
    <source>
        <dbReference type="ARBA" id="ARBA00023002"/>
    </source>
</evidence>
<comment type="caution">
    <text evidence="3">The sequence shown here is derived from an EMBL/GenBank/DDBJ whole genome shotgun (WGS) entry which is preliminary data.</text>
</comment>